<dbReference type="AlphaFoldDB" id="G8R8Q1"/>
<proteinExistence type="predicted"/>
<dbReference type="EMBL" id="CP003156">
    <property type="protein sequence ID" value="AEV32481.1"/>
    <property type="molecule type" value="Genomic_DNA"/>
</dbReference>
<evidence type="ECO:0000256" key="1">
    <source>
        <dbReference type="SAM" id="Phobius"/>
    </source>
</evidence>
<accession>G8R8Q1</accession>
<gene>
    <name evidence="2" type="ordered locus">Oweho_1490</name>
</gene>
<dbReference type="HOGENOM" id="CLU_3313795_0_0_10"/>
<keyword evidence="1" id="KW-1133">Transmembrane helix</keyword>
<keyword evidence="1" id="KW-0812">Transmembrane</keyword>
<evidence type="ECO:0000313" key="2">
    <source>
        <dbReference type="EMBL" id="AEV32481.1"/>
    </source>
</evidence>
<keyword evidence="1" id="KW-0472">Membrane</keyword>
<keyword evidence="3" id="KW-1185">Reference proteome</keyword>
<reference evidence="2 3" key="1">
    <citation type="journal article" date="2012" name="Stand. Genomic Sci.">
        <title>Genome sequence of the orange-pigmented seawater bacterium Owenweeksia hongkongensis type strain (UST20020801(T)).</title>
        <authorList>
            <person name="Riedel T."/>
            <person name="Held B."/>
            <person name="Nolan M."/>
            <person name="Lucas S."/>
            <person name="Lapidus A."/>
            <person name="Tice H."/>
            <person name="Del Rio T.G."/>
            <person name="Cheng J.F."/>
            <person name="Han C."/>
            <person name="Tapia R."/>
            <person name="Goodwin L.A."/>
            <person name="Pitluck S."/>
            <person name="Liolios K."/>
            <person name="Mavromatis K."/>
            <person name="Pagani I."/>
            <person name="Ivanova N."/>
            <person name="Mikhailova N."/>
            <person name="Pati A."/>
            <person name="Chen A."/>
            <person name="Palaniappan K."/>
            <person name="Rohde M."/>
            <person name="Tindall B.J."/>
            <person name="Detter J.C."/>
            <person name="Goker M."/>
            <person name="Woyke T."/>
            <person name="Bristow J."/>
            <person name="Eisen J.A."/>
            <person name="Markowitz V."/>
            <person name="Hugenholtz P."/>
            <person name="Klenk H.P."/>
            <person name="Kyrpides N.C."/>
        </authorList>
    </citation>
    <scope>NUCLEOTIDE SEQUENCE</scope>
    <source>
        <strain evidence="3">DSM 17368 / JCM 12287 / NRRL B-23963</strain>
    </source>
</reference>
<feature type="transmembrane region" description="Helical" evidence="1">
    <location>
        <begin position="15"/>
        <end position="33"/>
    </location>
</feature>
<name>G8R8Q1_OWEHD</name>
<dbReference type="KEGG" id="oho:Oweho_1490"/>
<sequence length="39" mass="4794">MFLKIYRYGKFKMSTSYFGGAYIYIFNAVYFLTKDLIYR</sequence>
<protein>
    <submittedName>
        <fullName evidence="2">Uncharacterized protein</fullName>
    </submittedName>
</protein>
<evidence type="ECO:0000313" key="3">
    <source>
        <dbReference type="Proteomes" id="UP000005631"/>
    </source>
</evidence>
<organism evidence="2 3">
    <name type="scientific">Owenweeksia hongkongensis (strain DSM 17368 / CIP 108786 / JCM 12287 / NRRL B-23963 / UST20020801)</name>
    <dbReference type="NCBI Taxonomy" id="926562"/>
    <lineage>
        <taxon>Bacteria</taxon>
        <taxon>Pseudomonadati</taxon>
        <taxon>Bacteroidota</taxon>
        <taxon>Flavobacteriia</taxon>
        <taxon>Flavobacteriales</taxon>
        <taxon>Owenweeksiaceae</taxon>
        <taxon>Owenweeksia</taxon>
    </lineage>
</organism>
<dbReference type="Proteomes" id="UP000005631">
    <property type="component" value="Chromosome"/>
</dbReference>